<dbReference type="Pfam" id="PF00931">
    <property type="entry name" value="NB-ARC"/>
    <property type="match status" value="1"/>
</dbReference>
<sequence length="751" mass="86183">MESPVLTLSNAALARADFFAKQWMSASKSCSEQMEPNDRRIIRSFRTYEDVQEHVFVEQDEETTDAALQELAMLQPRLIELKDFSGFFATKLGPVLDTNSVHFLRKEKDFSQMIHPSGENIASVIAISSLQADIGKADSWMELTEKFKTTVDDIEDTLNRIERVAAIYQRQYKSDMASWVSYLSLSPGASRDTAQLPCFVLPSIRTTRFFDRDDVIEKIDKHFEEDDSTPSLRSLSLHGMGGVGKSHVAMKYVQSKLVTKDFNAVFWINAETPVSIQQSVTDIALQLKLPDTGPASHDENRMIFKGWLQQTECKWMIIYDNAETVELLRDYWPLYGSNGRALVTTRNHSFGFDLADTGLEILPWDADAGSKFLLHLLAGHISADLLANESHSAYDLSERLSGHALALSNMCGLIHRRSWSIAELVEAYDRSKDFNDGLETVWKLSFQSLRHECSALLSVLTFCAPDSIPQSLFEFNEDTENLTDDMLWYLDSNLLSTITEELLALALIKRDRYNRVFSIHRLIASQFRRFLNSKYRQKSFFEASILIYNSFPKKPKDQKSTRPNLYNVWDKCQIWLQHVLQLKNSFLQERKRDPNFAACRETCETWVQCQRYLLETQNWRELEDLVTVNRIAIGTLPEPDKEIYLISSTEIHVASMWAFRGQFKMALESLLIAHNLKMAQNPIDLQNVCWIEDNLATIYACLGNFDTAIEWIERSRATWKDWSEFTGIEFKCPPLLKLTHGRILAHGGVAR</sequence>
<dbReference type="Gene3D" id="3.40.50.300">
    <property type="entry name" value="P-loop containing nucleotide triphosphate hydrolases"/>
    <property type="match status" value="1"/>
</dbReference>
<feature type="domain" description="NB-ARC" evidence="1">
    <location>
        <begin position="213"/>
        <end position="349"/>
    </location>
</feature>
<dbReference type="GO" id="GO:0043531">
    <property type="term" value="F:ADP binding"/>
    <property type="evidence" value="ECO:0007669"/>
    <property type="project" value="InterPro"/>
</dbReference>
<dbReference type="EMBL" id="JAPQKT010000009">
    <property type="protein sequence ID" value="KAJ5220831.1"/>
    <property type="molecule type" value="Genomic_DNA"/>
</dbReference>
<feature type="domain" description="DUF7779" evidence="2">
    <location>
        <begin position="445"/>
        <end position="532"/>
    </location>
</feature>
<dbReference type="AlphaFoldDB" id="A0A9W9NIW5"/>
<evidence type="ECO:0000259" key="1">
    <source>
        <dbReference type="Pfam" id="PF00931"/>
    </source>
</evidence>
<accession>A0A9W9NIW5</accession>
<dbReference type="OrthoDB" id="6161812at2759"/>
<proteinExistence type="predicted"/>
<dbReference type="InterPro" id="IPR027417">
    <property type="entry name" value="P-loop_NTPase"/>
</dbReference>
<dbReference type="Proteomes" id="UP001147733">
    <property type="component" value="Unassembled WGS sequence"/>
</dbReference>
<dbReference type="PANTHER" id="PTHR35205">
    <property type="entry name" value="NB-ARC AND TPR DOMAIN PROTEIN"/>
    <property type="match status" value="1"/>
</dbReference>
<evidence type="ECO:0000259" key="2">
    <source>
        <dbReference type="Pfam" id="PF25000"/>
    </source>
</evidence>
<gene>
    <name evidence="3" type="ORF">N7469_009718</name>
</gene>
<dbReference type="SUPFAM" id="SSF52540">
    <property type="entry name" value="P-loop containing nucleoside triphosphate hydrolases"/>
    <property type="match status" value="1"/>
</dbReference>
<protein>
    <recommendedName>
        <fullName evidence="5">NB-ARC domain-containing protein</fullName>
    </recommendedName>
</protein>
<organism evidence="3 4">
    <name type="scientific">Penicillium citrinum</name>
    <dbReference type="NCBI Taxonomy" id="5077"/>
    <lineage>
        <taxon>Eukaryota</taxon>
        <taxon>Fungi</taxon>
        <taxon>Dikarya</taxon>
        <taxon>Ascomycota</taxon>
        <taxon>Pezizomycotina</taxon>
        <taxon>Eurotiomycetes</taxon>
        <taxon>Eurotiomycetidae</taxon>
        <taxon>Eurotiales</taxon>
        <taxon>Aspergillaceae</taxon>
        <taxon>Penicillium</taxon>
    </lineage>
</organism>
<keyword evidence="4" id="KW-1185">Reference proteome</keyword>
<name>A0A9W9NIW5_PENCI</name>
<comment type="caution">
    <text evidence="3">The sequence shown here is derived from an EMBL/GenBank/DDBJ whole genome shotgun (WGS) entry which is preliminary data.</text>
</comment>
<dbReference type="InterPro" id="IPR056681">
    <property type="entry name" value="DUF7779"/>
</dbReference>
<dbReference type="RefSeq" id="XP_056495754.1">
    <property type="nucleotide sequence ID" value="XM_056648623.1"/>
</dbReference>
<reference evidence="3" key="2">
    <citation type="journal article" date="2023" name="IMA Fungus">
        <title>Comparative genomic study of the Penicillium genus elucidates a diverse pangenome and 15 lateral gene transfer events.</title>
        <authorList>
            <person name="Petersen C."/>
            <person name="Sorensen T."/>
            <person name="Nielsen M.R."/>
            <person name="Sondergaard T.E."/>
            <person name="Sorensen J.L."/>
            <person name="Fitzpatrick D.A."/>
            <person name="Frisvad J.C."/>
            <person name="Nielsen K.L."/>
        </authorList>
    </citation>
    <scope>NUCLEOTIDE SEQUENCE</scope>
    <source>
        <strain evidence="3">IBT 23319</strain>
    </source>
</reference>
<dbReference type="Pfam" id="PF25000">
    <property type="entry name" value="DUF7779"/>
    <property type="match status" value="1"/>
</dbReference>
<dbReference type="GeneID" id="81387790"/>
<dbReference type="InterPro" id="IPR002182">
    <property type="entry name" value="NB-ARC"/>
</dbReference>
<evidence type="ECO:0000313" key="3">
    <source>
        <dbReference type="EMBL" id="KAJ5220831.1"/>
    </source>
</evidence>
<evidence type="ECO:0008006" key="5">
    <source>
        <dbReference type="Google" id="ProtNLM"/>
    </source>
</evidence>
<dbReference type="PANTHER" id="PTHR35205:SF1">
    <property type="entry name" value="ZU5 DOMAIN-CONTAINING PROTEIN"/>
    <property type="match status" value="1"/>
</dbReference>
<evidence type="ECO:0000313" key="4">
    <source>
        <dbReference type="Proteomes" id="UP001147733"/>
    </source>
</evidence>
<reference evidence="3" key="1">
    <citation type="submission" date="2022-11" db="EMBL/GenBank/DDBJ databases">
        <authorList>
            <person name="Petersen C."/>
        </authorList>
    </citation>
    <scope>NUCLEOTIDE SEQUENCE</scope>
    <source>
        <strain evidence="3">IBT 23319</strain>
    </source>
</reference>